<dbReference type="Proteomes" id="UP000266841">
    <property type="component" value="Unassembled WGS sequence"/>
</dbReference>
<evidence type="ECO:0000313" key="1">
    <source>
        <dbReference type="EMBL" id="EJK55788.1"/>
    </source>
</evidence>
<sequence length="34" mass="4109">WPQLKERKVLRNRKKKGYEKKLAISQLKNEVKNG</sequence>
<keyword evidence="2" id="KW-1185">Reference proteome</keyword>
<protein>
    <submittedName>
        <fullName evidence="1">Uncharacterized protein</fullName>
    </submittedName>
</protein>
<reference evidence="1 2" key="1">
    <citation type="journal article" date="2012" name="Genome Biol.">
        <title>Genome and low-iron response of an oceanic diatom adapted to chronic iron limitation.</title>
        <authorList>
            <person name="Lommer M."/>
            <person name="Specht M."/>
            <person name="Roy A.S."/>
            <person name="Kraemer L."/>
            <person name="Andreson R."/>
            <person name="Gutowska M.A."/>
            <person name="Wolf J."/>
            <person name="Bergner S.V."/>
            <person name="Schilhabel M.B."/>
            <person name="Klostermeier U.C."/>
            <person name="Beiko R.G."/>
            <person name="Rosenstiel P."/>
            <person name="Hippler M."/>
            <person name="Laroche J."/>
        </authorList>
    </citation>
    <scope>NUCLEOTIDE SEQUENCE [LARGE SCALE GENOMIC DNA]</scope>
    <source>
        <strain evidence="1 2">CCMP1005</strain>
    </source>
</reference>
<comment type="caution">
    <text evidence="1">The sequence shown here is derived from an EMBL/GenBank/DDBJ whole genome shotgun (WGS) entry which is preliminary data.</text>
</comment>
<name>K0RPU1_THAOC</name>
<evidence type="ECO:0000313" key="2">
    <source>
        <dbReference type="Proteomes" id="UP000266841"/>
    </source>
</evidence>
<accession>K0RPU1</accession>
<gene>
    <name evidence="1" type="ORF">THAOC_24438</name>
</gene>
<dbReference type="EMBL" id="AGNL01033211">
    <property type="protein sequence ID" value="EJK55788.1"/>
    <property type="molecule type" value="Genomic_DNA"/>
</dbReference>
<dbReference type="AlphaFoldDB" id="K0RPU1"/>
<organism evidence="1 2">
    <name type="scientific">Thalassiosira oceanica</name>
    <name type="common">Marine diatom</name>
    <dbReference type="NCBI Taxonomy" id="159749"/>
    <lineage>
        <taxon>Eukaryota</taxon>
        <taxon>Sar</taxon>
        <taxon>Stramenopiles</taxon>
        <taxon>Ochrophyta</taxon>
        <taxon>Bacillariophyta</taxon>
        <taxon>Coscinodiscophyceae</taxon>
        <taxon>Thalassiosirophycidae</taxon>
        <taxon>Thalassiosirales</taxon>
        <taxon>Thalassiosiraceae</taxon>
        <taxon>Thalassiosira</taxon>
    </lineage>
</organism>
<feature type="non-terminal residue" evidence="1">
    <location>
        <position position="1"/>
    </location>
</feature>
<proteinExistence type="predicted"/>